<sequence length="491" mass="57011">MDNIINMEWLNTDNDMFSTLLGINQPECQSEIDSPTPQSQKTIFEPTLSVVRSEDNFVNMLPGSTSKTPKASSNRKRFMQPVFVTESPEKAYVDASSNSKKNFSGSDSEEDLSRTSQPQKLMTSKERRQMRNKISARNFRVRRKEYISQLEQKLDEHEKTIHSLKEENTKLRKANEELMQQLLQQPPLAPSTSTTSDELVSSSSEGQSSPEQLTNLPFQFTLDDMYDFSLFDRPEQQPEQPVFNLNTFNSFYLNHTVTPSWNIHHLLTDKIKSSTDQEERLDIAKKLLLEYPLMGAALMSIVLRHTMTLEYVTQLANEFSDLTINNSKIVTEEKQPKARALIENKPEQEQEEKFDTDKISDEELMNYIFTFNFSHYAFSRARGLKHDTILLDWRNCLKTHAHCQEDFIKKMRTNEDAKPSKSNKSNKSNNKLQTLQTYCKVAGTLLRHPQRMSNVNKVLREKMNLPRNEHTQRVEQKYISMMNPQLRISSN</sequence>
<evidence type="ECO:0000256" key="2">
    <source>
        <dbReference type="ARBA" id="ARBA00023242"/>
    </source>
</evidence>
<dbReference type="GO" id="GO:0000976">
    <property type="term" value="F:transcription cis-regulatory region binding"/>
    <property type="evidence" value="ECO:0007669"/>
    <property type="project" value="InterPro"/>
</dbReference>
<evidence type="ECO:0000256" key="3">
    <source>
        <dbReference type="SAM" id="Coils"/>
    </source>
</evidence>
<keyword evidence="2" id="KW-0539">Nucleus</keyword>
<feature type="domain" description="BZIP" evidence="5">
    <location>
        <begin position="122"/>
        <end position="185"/>
    </location>
</feature>
<feature type="compositionally biased region" description="Low complexity" evidence="4">
    <location>
        <begin position="186"/>
        <end position="211"/>
    </location>
</feature>
<feature type="region of interest" description="Disordered" evidence="4">
    <location>
        <begin position="89"/>
        <end position="134"/>
    </location>
</feature>
<reference evidence="6" key="1">
    <citation type="journal article" date="2020" name="Microb. Genom.">
        <title>Genetic diversity of clinical and environmental Mucorales isolates obtained from an investigation of mucormycosis cases among solid organ transplant recipients.</title>
        <authorList>
            <person name="Nguyen M.H."/>
            <person name="Kaul D."/>
            <person name="Muto C."/>
            <person name="Cheng S.J."/>
            <person name="Richter R.A."/>
            <person name="Bruno V.M."/>
            <person name="Liu G."/>
            <person name="Beyhan S."/>
            <person name="Sundermann A.J."/>
            <person name="Mounaud S."/>
            <person name="Pasculle A.W."/>
            <person name="Nierman W.C."/>
            <person name="Driscoll E."/>
            <person name="Cumbie R."/>
            <person name="Clancy C.J."/>
            <person name="Dupont C.L."/>
        </authorList>
    </citation>
    <scope>NUCLEOTIDE SEQUENCE</scope>
    <source>
        <strain evidence="6">GL11</strain>
    </source>
</reference>
<dbReference type="OrthoDB" id="5571888at2759"/>
<feature type="region of interest" description="Disordered" evidence="4">
    <location>
        <begin position="186"/>
        <end position="213"/>
    </location>
</feature>
<organism evidence="6 7">
    <name type="scientific">Rhizopus oryzae</name>
    <name type="common">Mucormycosis agent</name>
    <name type="synonym">Rhizopus arrhizus var. delemar</name>
    <dbReference type="NCBI Taxonomy" id="64495"/>
    <lineage>
        <taxon>Eukaryota</taxon>
        <taxon>Fungi</taxon>
        <taxon>Fungi incertae sedis</taxon>
        <taxon>Mucoromycota</taxon>
        <taxon>Mucoromycotina</taxon>
        <taxon>Mucoromycetes</taxon>
        <taxon>Mucorales</taxon>
        <taxon>Mucorineae</taxon>
        <taxon>Rhizopodaceae</taxon>
        <taxon>Rhizopus</taxon>
    </lineage>
</organism>
<dbReference type="Pfam" id="PF00170">
    <property type="entry name" value="bZIP_1"/>
    <property type="match status" value="1"/>
</dbReference>
<evidence type="ECO:0000256" key="1">
    <source>
        <dbReference type="ARBA" id="ARBA00004123"/>
    </source>
</evidence>
<keyword evidence="3" id="KW-0175">Coiled coil</keyword>
<gene>
    <name evidence="6" type="ORF">G6F64_000536</name>
</gene>
<dbReference type="EMBL" id="JAANQT010000033">
    <property type="protein sequence ID" value="KAG1315597.1"/>
    <property type="molecule type" value="Genomic_DNA"/>
</dbReference>
<dbReference type="GO" id="GO:0001228">
    <property type="term" value="F:DNA-binding transcription activator activity, RNA polymerase II-specific"/>
    <property type="evidence" value="ECO:0007669"/>
    <property type="project" value="TreeGrafter"/>
</dbReference>
<dbReference type="PANTHER" id="PTHR40621:SF10">
    <property type="entry name" value="BZIP DOMAIN-CONTAINING PROTEIN"/>
    <property type="match status" value="1"/>
</dbReference>
<dbReference type="PANTHER" id="PTHR40621">
    <property type="entry name" value="TRANSCRIPTION FACTOR KAPC-RELATED"/>
    <property type="match status" value="1"/>
</dbReference>
<keyword evidence="7" id="KW-1185">Reference proteome</keyword>
<name>A0A9P6XJY6_RHIOR</name>
<dbReference type="InterPro" id="IPR046347">
    <property type="entry name" value="bZIP_sf"/>
</dbReference>
<proteinExistence type="predicted"/>
<dbReference type="GO" id="GO:0090575">
    <property type="term" value="C:RNA polymerase II transcription regulator complex"/>
    <property type="evidence" value="ECO:0007669"/>
    <property type="project" value="TreeGrafter"/>
</dbReference>
<dbReference type="Gene3D" id="1.20.5.170">
    <property type="match status" value="1"/>
</dbReference>
<dbReference type="PROSITE" id="PS00036">
    <property type="entry name" value="BZIP_BASIC"/>
    <property type="match status" value="1"/>
</dbReference>
<dbReference type="CDD" id="cd14810">
    <property type="entry name" value="bZIP_u1"/>
    <property type="match status" value="1"/>
</dbReference>
<evidence type="ECO:0000256" key="4">
    <source>
        <dbReference type="SAM" id="MobiDB-lite"/>
    </source>
</evidence>
<dbReference type="Proteomes" id="UP000716291">
    <property type="component" value="Unassembled WGS sequence"/>
</dbReference>
<dbReference type="PROSITE" id="PS50217">
    <property type="entry name" value="BZIP"/>
    <property type="match status" value="1"/>
</dbReference>
<dbReference type="InterPro" id="IPR050936">
    <property type="entry name" value="AP-1-like"/>
</dbReference>
<dbReference type="InterPro" id="IPR004827">
    <property type="entry name" value="bZIP"/>
</dbReference>
<protein>
    <recommendedName>
        <fullName evidence="5">BZIP domain-containing protein</fullName>
    </recommendedName>
</protein>
<comment type="subcellular location">
    <subcellularLocation>
        <location evidence="1">Nucleus</location>
    </subcellularLocation>
</comment>
<dbReference type="SMART" id="SM00338">
    <property type="entry name" value="BRLZ"/>
    <property type="match status" value="1"/>
</dbReference>
<evidence type="ECO:0000259" key="5">
    <source>
        <dbReference type="PROSITE" id="PS50217"/>
    </source>
</evidence>
<comment type="caution">
    <text evidence="6">The sequence shown here is derived from an EMBL/GenBank/DDBJ whole genome shotgun (WGS) entry which is preliminary data.</text>
</comment>
<evidence type="ECO:0000313" key="7">
    <source>
        <dbReference type="Proteomes" id="UP000716291"/>
    </source>
</evidence>
<dbReference type="SUPFAM" id="SSF57959">
    <property type="entry name" value="Leucine zipper domain"/>
    <property type="match status" value="1"/>
</dbReference>
<evidence type="ECO:0000313" key="6">
    <source>
        <dbReference type="EMBL" id="KAG1315597.1"/>
    </source>
</evidence>
<feature type="compositionally biased region" description="Polar residues" evidence="4">
    <location>
        <begin position="95"/>
        <end position="106"/>
    </location>
</feature>
<dbReference type="AlphaFoldDB" id="A0A9P6XJY6"/>
<accession>A0A9P6XJY6</accession>
<feature type="coiled-coil region" evidence="3">
    <location>
        <begin position="147"/>
        <end position="184"/>
    </location>
</feature>